<gene>
    <name evidence="2" type="ORF">BP00DRAFT_29082</name>
</gene>
<proteinExistence type="predicted"/>
<name>A0A2V5HS23_9EURO</name>
<accession>A0A2V5HS23</accession>
<organism evidence="2 3">
    <name type="scientific">Aspergillus indologenus CBS 114.80</name>
    <dbReference type="NCBI Taxonomy" id="1450541"/>
    <lineage>
        <taxon>Eukaryota</taxon>
        <taxon>Fungi</taxon>
        <taxon>Dikarya</taxon>
        <taxon>Ascomycota</taxon>
        <taxon>Pezizomycotina</taxon>
        <taxon>Eurotiomycetes</taxon>
        <taxon>Eurotiomycetidae</taxon>
        <taxon>Eurotiales</taxon>
        <taxon>Aspergillaceae</taxon>
        <taxon>Aspergillus</taxon>
        <taxon>Aspergillus subgen. Circumdati</taxon>
    </lineage>
</organism>
<evidence type="ECO:0000313" key="2">
    <source>
        <dbReference type="EMBL" id="PYI27285.1"/>
    </source>
</evidence>
<dbReference type="AlphaFoldDB" id="A0A2V5HS23"/>
<sequence length="170" mass="18851">MCGTTSSSLCTTVHHKLSLVKYSKASQQPNQTPSERLCIYEYDARRPGDFPADSPTDSLDSGMGGTPTSELLPPGSTNLYDLWKIVTPDHFATRGDKIYSSREEKKLSPDLNQPRLSCSTTLDKTISKHRPRKPNEIAPAHWASFNGFPVDPRLVKVPCFKSDPFVLLAD</sequence>
<reference evidence="2 3" key="1">
    <citation type="submission" date="2018-02" db="EMBL/GenBank/DDBJ databases">
        <title>The genomes of Aspergillus section Nigri reveals drivers in fungal speciation.</title>
        <authorList>
            <consortium name="DOE Joint Genome Institute"/>
            <person name="Vesth T.C."/>
            <person name="Nybo J."/>
            <person name="Theobald S."/>
            <person name="Brandl J."/>
            <person name="Frisvad J.C."/>
            <person name="Nielsen K.F."/>
            <person name="Lyhne E.K."/>
            <person name="Kogle M.E."/>
            <person name="Kuo A."/>
            <person name="Riley R."/>
            <person name="Clum A."/>
            <person name="Nolan M."/>
            <person name="Lipzen A."/>
            <person name="Salamov A."/>
            <person name="Henrissat B."/>
            <person name="Wiebenga A."/>
            <person name="De vries R.P."/>
            <person name="Grigoriev I.V."/>
            <person name="Mortensen U.H."/>
            <person name="Andersen M.R."/>
            <person name="Baker S.E."/>
        </authorList>
    </citation>
    <scope>NUCLEOTIDE SEQUENCE [LARGE SCALE GENOMIC DNA]</scope>
    <source>
        <strain evidence="2 3">CBS 114.80</strain>
    </source>
</reference>
<evidence type="ECO:0000313" key="3">
    <source>
        <dbReference type="Proteomes" id="UP000248817"/>
    </source>
</evidence>
<dbReference type="Proteomes" id="UP000248817">
    <property type="component" value="Unassembled WGS sequence"/>
</dbReference>
<dbReference type="EMBL" id="KZ825573">
    <property type="protein sequence ID" value="PYI27285.1"/>
    <property type="molecule type" value="Genomic_DNA"/>
</dbReference>
<feature type="region of interest" description="Disordered" evidence="1">
    <location>
        <begin position="49"/>
        <end position="75"/>
    </location>
</feature>
<evidence type="ECO:0000256" key="1">
    <source>
        <dbReference type="SAM" id="MobiDB-lite"/>
    </source>
</evidence>
<protein>
    <submittedName>
        <fullName evidence="2">Uncharacterized protein</fullName>
    </submittedName>
</protein>
<keyword evidence="3" id="KW-1185">Reference proteome</keyword>